<protein>
    <submittedName>
        <fullName evidence="2">Flagellar hook-length control protein FliK</fullName>
    </submittedName>
</protein>
<name>A0ABT4JYB3_9GAMM</name>
<evidence type="ECO:0000259" key="1">
    <source>
        <dbReference type="Pfam" id="PF02120"/>
    </source>
</evidence>
<dbReference type="InterPro" id="IPR038610">
    <property type="entry name" value="FliK-like_C_sf"/>
</dbReference>
<sequence>MEKAIERITTNQLKHLVDTVRTESQTFPLHVELPIKHGTSSSFVQFEIDKDTNDKEELSKEKRRWLVKLKFDFPETGKIEARLSIQETKAGIIFVAESRETEQKIRSQLNTIRENLKKKDIELESLDCFCAPLVTEQKTMITKRLIDVRT</sequence>
<evidence type="ECO:0000313" key="3">
    <source>
        <dbReference type="Proteomes" id="UP001149719"/>
    </source>
</evidence>
<keyword evidence="3" id="KW-1185">Reference proteome</keyword>
<comment type="caution">
    <text evidence="2">The sequence shown here is derived from an EMBL/GenBank/DDBJ whole genome shotgun (WGS) entry which is preliminary data.</text>
</comment>
<keyword evidence="2" id="KW-0282">Flagellum</keyword>
<dbReference type="Gene3D" id="3.30.750.140">
    <property type="match status" value="1"/>
</dbReference>
<dbReference type="EMBL" id="JAPUBN010000020">
    <property type="protein sequence ID" value="MCZ2723319.1"/>
    <property type="molecule type" value="Genomic_DNA"/>
</dbReference>
<keyword evidence="2" id="KW-0966">Cell projection</keyword>
<dbReference type="RefSeq" id="WP_269127405.1">
    <property type="nucleotide sequence ID" value="NZ_JAPUBN010000020.1"/>
</dbReference>
<dbReference type="Proteomes" id="UP001149719">
    <property type="component" value="Unassembled WGS sequence"/>
</dbReference>
<keyword evidence="2" id="KW-0969">Cilium</keyword>
<gene>
    <name evidence="2" type="ORF">O1D97_17330</name>
</gene>
<evidence type="ECO:0000313" key="2">
    <source>
        <dbReference type="EMBL" id="MCZ2723319.1"/>
    </source>
</evidence>
<reference evidence="2" key="1">
    <citation type="submission" date="2022-12" db="EMBL/GenBank/DDBJ databases">
        <title>Marinomonas 15G1-11 sp. nov, isolated from marine algae.</title>
        <authorList>
            <person name="Butt M."/>
            <person name="Choi D.G."/>
            <person name="Kim J.M."/>
            <person name="Lee J.K."/>
            <person name="Baek J.H."/>
            <person name="Jeon C.O."/>
        </authorList>
    </citation>
    <scope>NUCLEOTIDE SEQUENCE</scope>
    <source>
        <strain evidence="2">15G1-11</strain>
    </source>
</reference>
<proteinExistence type="predicted"/>
<dbReference type="InterPro" id="IPR021136">
    <property type="entry name" value="Flagellar_hook_control-like_C"/>
</dbReference>
<accession>A0ABT4JYB3</accession>
<dbReference type="Pfam" id="PF02120">
    <property type="entry name" value="Flg_hook"/>
    <property type="match status" value="1"/>
</dbReference>
<organism evidence="2 3">
    <name type="scientific">Marinomonas phaeophyticola</name>
    <dbReference type="NCBI Taxonomy" id="3004091"/>
    <lineage>
        <taxon>Bacteria</taxon>
        <taxon>Pseudomonadati</taxon>
        <taxon>Pseudomonadota</taxon>
        <taxon>Gammaproteobacteria</taxon>
        <taxon>Oceanospirillales</taxon>
        <taxon>Oceanospirillaceae</taxon>
        <taxon>Marinomonas</taxon>
    </lineage>
</organism>
<feature type="domain" description="Flagellar hook-length control protein-like C-terminal" evidence="1">
    <location>
        <begin position="56"/>
        <end position="128"/>
    </location>
</feature>